<keyword evidence="2" id="KW-1185">Reference proteome</keyword>
<accession>A0ACA9QMQ5</accession>
<dbReference type="EMBL" id="CAJVQC010034817">
    <property type="protein sequence ID" value="CAG8757372.1"/>
    <property type="molecule type" value="Genomic_DNA"/>
</dbReference>
<name>A0ACA9QMQ5_9GLOM</name>
<dbReference type="Proteomes" id="UP000789920">
    <property type="component" value="Unassembled WGS sequence"/>
</dbReference>
<sequence length="224" mass="26519">MTVFGILKHLVPFFLNRRIPILPSDPKRRIATILFFNKKVPVLQEKGLNSSYLPNIPKKKMSSQSNYVHYKFFCKCRQEFQSFTEFLNHLKDSHQIEEVNMPEILASGNGRKIGIKFYWHLSCQCGHKFSSSLCNADLKVKEKQIDLVKQYHLDCKKCGKVARFDKKELLNQFLKERVKQILIYSFYRRKFTQFTGEHSEKKLKGHRQDLCEKCKSLNRYCGEQ</sequence>
<organism evidence="1 2">
    <name type="scientific">Racocetra persica</name>
    <dbReference type="NCBI Taxonomy" id="160502"/>
    <lineage>
        <taxon>Eukaryota</taxon>
        <taxon>Fungi</taxon>
        <taxon>Fungi incertae sedis</taxon>
        <taxon>Mucoromycota</taxon>
        <taxon>Glomeromycotina</taxon>
        <taxon>Glomeromycetes</taxon>
        <taxon>Diversisporales</taxon>
        <taxon>Gigasporaceae</taxon>
        <taxon>Racocetra</taxon>
    </lineage>
</organism>
<evidence type="ECO:0000313" key="1">
    <source>
        <dbReference type="EMBL" id="CAG8757372.1"/>
    </source>
</evidence>
<proteinExistence type="predicted"/>
<reference evidence="1" key="1">
    <citation type="submission" date="2021-06" db="EMBL/GenBank/DDBJ databases">
        <authorList>
            <person name="Kallberg Y."/>
            <person name="Tangrot J."/>
            <person name="Rosling A."/>
        </authorList>
    </citation>
    <scope>NUCLEOTIDE SEQUENCE</scope>
    <source>
        <strain evidence="1">MA461A</strain>
    </source>
</reference>
<protein>
    <submittedName>
        <fullName evidence="1">22186_t:CDS:1</fullName>
    </submittedName>
</protein>
<gene>
    <name evidence="1" type="ORF">RPERSI_LOCUS14829</name>
</gene>
<evidence type="ECO:0000313" key="2">
    <source>
        <dbReference type="Proteomes" id="UP000789920"/>
    </source>
</evidence>
<comment type="caution">
    <text evidence="1">The sequence shown here is derived from an EMBL/GenBank/DDBJ whole genome shotgun (WGS) entry which is preliminary data.</text>
</comment>